<keyword evidence="2" id="KW-1185">Reference proteome</keyword>
<gene>
    <name evidence="1" type="primary">jg4438</name>
    <name evidence="1" type="ORF">PAEG_LOCUS3509</name>
</gene>
<dbReference type="AlphaFoldDB" id="A0A8S4QMX9"/>
<evidence type="ECO:0000313" key="1">
    <source>
        <dbReference type="EMBL" id="CAH2212702.1"/>
    </source>
</evidence>
<accession>A0A8S4QMX9</accession>
<name>A0A8S4QMX9_9NEOP</name>
<comment type="caution">
    <text evidence="1">The sequence shown here is derived from an EMBL/GenBank/DDBJ whole genome shotgun (WGS) entry which is preliminary data.</text>
</comment>
<reference evidence="1" key="1">
    <citation type="submission" date="2022-03" db="EMBL/GenBank/DDBJ databases">
        <authorList>
            <person name="Lindestad O."/>
        </authorList>
    </citation>
    <scope>NUCLEOTIDE SEQUENCE</scope>
</reference>
<proteinExistence type="predicted"/>
<organism evidence="1 2">
    <name type="scientific">Pararge aegeria aegeria</name>
    <dbReference type="NCBI Taxonomy" id="348720"/>
    <lineage>
        <taxon>Eukaryota</taxon>
        <taxon>Metazoa</taxon>
        <taxon>Ecdysozoa</taxon>
        <taxon>Arthropoda</taxon>
        <taxon>Hexapoda</taxon>
        <taxon>Insecta</taxon>
        <taxon>Pterygota</taxon>
        <taxon>Neoptera</taxon>
        <taxon>Endopterygota</taxon>
        <taxon>Lepidoptera</taxon>
        <taxon>Glossata</taxon>
        <taxon>Ditrysia</taxon>
        <taxon>Papilionoidea</taxon>
        <taxon>Nymphalidae</taxon>
        <taxon>Satyrinae</taxon>
        <taxon>Satyrini</taxon>
        <taxon>Parargina</taxon>
        <taxon>Pararge</taxon>
    </lineage>
</organism>
<protein>
    <submittedName>
        <fullName evidence="1">Jg4438 protein</fullName>
    </submittedName>
</protein>
<evidence type="ECO:0000313" key="2">
    <source>
        <dbReference type="Proteomes" id="UP000838756"/>
    </source>
</evidence>
<dbReference type="Proteomes" id="UP000838756">
    <property type="component" value="Unassembled WGS sequence"/>
</dbReference>
<dbReference type="EMBL" id="CAKXAJ010011278">
    <property type="protein sequence ID" value="CAH2212702.1"/>
    <property type="molecule type" value="Genomic_DNA"/>
</dbReference>
<sequence length="107" mass="12535">MSNIGTPYWKRLWRWVSSQSLTKEELANVLDKSVVDALRQGLASYKSQTPELFAQLQTKYPDQTKLLNVVHTLQHYLVQIAEIGDFPILRPQNPDCVRLWTNWRRPV</sequence>